<keyword evidence="2" id="KW-0472">Membrane</keyword>
<dbReference type="RefSeq" id="WP_145288283.1">
    <property type="nucleotide sequence ID" value="NZ_CP036291.1"/>
</dbReference>
<dbReference type="Proteomes" id="UP000317429">
    <property type="component" value="Chromosome"/>
</dbReference>
<accession>A0A518DFH3</accession>
<feature type="region of interest" description="Disordered" evidence="1">
    <location>
        <begin position="197"/>
        <end position="436"/>
    </location>
</feature>
<feature type="transmembrane region" description="Helical" evidence="2">
    <location>
        <begin position="476"/>
        <end position="496"/>
    </location>
</feature>
<keyword evidence="2" id="KW-0812">Transmembrane</keyword>
<name>A0A518DFH3_9BACT</name>
<evidence type="ECO:0000313" key="5">
    <source>
        <dbReference type="Proteomes" id="UP000317429"/>
    </source>
</evidence>
<evidence type="ECO:0000256" key="2">
    <source>
        <dbReference type="SAM" id="Phobius"/>
    </source>
</evidence>
<feature type="compositionally biased region" description="Pro residues" evidence="1">
    <location>
        <begin position="413"/>
        <end position="423"/>
    </location>
</feature>
<feature type="compositionally biased region" description="Low complexity" evidence="1">
    <location>
        <begin position="363"/>
        <end position="376"/>
    </location>
</feature>
<feature type="compositionally biased region" description="Low complexity" evidence="1">
    <location>
        <begin position="448"/>
        <end position="461"/>
    </location>
</feature>
<feature type="region of interest" description="Disordered" evidence="1">
    <location>
        <begin position="447"/>
        <end position="466"/>
    </location>
</feature>
<dbReference type="EMBL" id="CP036291">
    <property type="protein sequence ID" value="QDU90227.1"/>
    <property type="molecule type" value="Genomic_DNA"/>
</dbReference>
<feature type="compositionally biased region" description="Gly residues" evidence="1">
    <location>
        <begin position="424"/>
        <end position="434"/>
    </location>
</feature>
<feature type="chain" id="PRO_5022236099" evidence="3">
    <location>
        <begin position="22"/>
        <end position="521"/>
    </location>
</feature>
<keyword evidence="3" id="KW-0732">Signal</keyword>
<protein>
    <submittedName>
        <fullName evidence="4">Uncharacterized protein</fullName>
    </submittedName>
</protein>
<feature type="signal peptide" evidence="3">
    <location>
        <begin position="1"/>
        <end position="21"/>
    </location>
</feature>
<evidence type="ECO:0000313" key="4">
    <source>
        <dbReference type="EMBL" id="QDU90227.1"/>
    </source>
</evidence>
<sequence precursor="true">MIDAIRIAFATLAIVAAPNLAAPDLAVAAELSLPIDRSGLVPVENIPREQPSGPTESRWTNPTIVPAYRVEKPVIAPSPIRHTVYQSGAAGSYYGAPPTAGQVESGFQQGVQATQQYAAQAQQYAGQTQQYAAQVQQGATAAQQEWTQATRTAQNTWTQPAAEQPQGVFQKLGEGTANLMRGTVSAIDGTGQNIKSGFQSMVGTNQPPPAAPGSGQYNQYSYLSPPPPATPQQQPYIPPTQTRFPQPAATSAQGAPPAYSWPAAQQPATSPQMGADPRMAAADPQRAGVAGFDSQLSIPPPPVESYSTTGSERYASPTAAAPRSQLNGLEPVESYGRRPTAAAAPAPNGSFEGPSLTPNWDTPPAGNGSNPASGAGWPDAKSDPWPTKTASDQGGWGGSGAADWGSGQSSSGFPPPAQQPPPGVGNGGFAGQSNGGADAAAVSWTLQNGANPNGANPNGGNFQEQTAPVPERPWEWLVFASLAALASLAANLYLGMNYIDLRNKFRSALRRSGRGYTRAAA</sequence>
<organism evidence="4 5">
    <name type="scientific">Pirellulimonas nuda</name>
    <dbReference type="NCBI Taxonomy" id="2528009"/>
    <lineage>
        <taxon>Bacteria</taxon>
        <taxon>Pseudomonadati</taxon>
        <taxon>Planctomycetota</taxon>
        <taxon>Planctomycetia</taxon>
        <taxon>Pirellulales</taxon>
        <taxon>Lacipirellulaceae</taxon>
        <taxon>Pirellulimonas</taxon>
    </lineage>
</organism>
<evidence type="ECO:0000256" key="3">
    <source>
        <dbReference type="SAM" id="SignalP"/>
    </source>
</evidence>
<dbReference type="AlphaFoldDB" id="A0A518DFH3"/>
<gene>
    <name evidence="4" type="ORF">Pla175_36290</name>
</gene>
<proteinExistence type="predicted"/>
<keyword evidence="2" id="KW-1133">Transmembrane helix</keyword>
<dbReference type="KEGG" id="pnd:Pla175_36290"/>
<feature type="compositionally biased region" description="Low complexity" evidence="1">
    <location>
        <begin position="231"/>
        <end position="242"/>
    </location>
</feature>
<evidence type="ECO:0000256" key="1">
    <source>
        <dbReference type="SAM" id="MobiDB-lite"/>
    </source>
</evidence>
<feature type="compositionally biased region" description="Low complexity" evidence="1">
    <location>
        <begin position="401"/>
        <end position="412"/>
    </location>
</feature>
<keyword evidence="5" id="KW-1185">Reference proteome</keyword>
<reference evidence="4 5" key="1">
    <citation type="submission" date="2019-02" db="EMBL/GenBank/DDBJ databases">
        <title>Deep-cultivation of Planctomycetes and their phenomic and genomic characterization uncovers novel biology.</title>
        <authorList>
            <person name="Wiegand S."/>
            <person name="Jogler M."/>
            <person name="Boedeker C."/>
            <person name="Pinto D."/>
            <person name="Vollmers J."/>
            <person name="Rivas-Marin E."/>
            <person name="Kohn T."/>
            <person name="Peeters S.H."/>
            <person name="Heuer A."/>
            <person name="Rast P."/>
            <person name="Oberbeckmann S."/>
            <person name="Bunk B."/>
            <person name="Jeske O."/>
            <person name="Meyerdierks A."/>
            <person name="Storesund J.E."/>
            <person name="Kallscheuer N."/>
            <person name="Luecker S."/>
            <person name="Lage O.M."/>
            <person name="Pohl T."/>
            <person name="Merkel B.J."/>
            <person name="Hornburger P."/>
            <person name="Mueller R.-W."/>
            <person name="Bruemmer F."/>
            <person name="Labrenz M."/>
            <person name="Spormann A.M."/>
            <person name="Op den Camp H."/>
            <person name="Overmann J."/>
            <person name="Amann R."/>
            <person name="Jetten M.S.M."/>
            <person name="Mascher T."/>
            <person name="Medema M.H."/>
            <person name="Devos D.P."/>
            <person name="Kaster A.-K."/>
            <person name="Ovreas L."/>
            <person name="Rohde M."/>
            <person name="Galperin M.Y."/>
            <person name="Jogler C."/>
        </authorList>
    </citation>
    <scope>NUCLEOTIDE SEQUENCE [LARGE SCALE GENOMIC DNA]</scope>
    <source>
        <strain evidence="4 5">Pla175</strain>
    </source>
</reference>